<feature type="domain" description="Replication protein A C-terminal" evidence="5">
    <location>
        <begin position="160"/>
        <end position="232"/>
    </location>
</feature>
<dbReference type="InterPro" id="IPR014892">
    <property type="entry name" value="RPA_C"/>
</dbReference>
<dbReference type="InterPro" id="IPR012340">
    <property type="entry name" value="NA-bd_OB-fold"/>
</dbReference>
<dbReference type="GO" id="GO:0000724">
    <property type="term" value="P:double-strand break repair via homologous recombination"/>
    <property type="evidence" value="ECO:0007669"/>
    <property type="project" value="TreeGrafter"/>
</dbReference>
<dbReference type="AlphaFoldDB" id="A0AA47MTE9"/>
<dbReference type="GO" id="GO:0005662">
    <property type="term" value="C:DNA replication factor A complex"/>
    <property type="evidence" value="ECO:0007669"/>
    <property type="project" value="TreeGrafter"/>
</dbReference>
<dbReference type="Pfam" id="PF08784">
    <property type="entry name" value="RPA_C"/>
    <property type="match status" value="1"/>
</dbReference>
<accession>A0AA47MTE9</accession>
<dbReference type="CDD" id="cd04478">
    <property type="entry name" value="RPA2_DBD_D"/>
    <property type="match status" value="1"/>
</dbReference>
<organism evidence="6 7">
    <name type="scientific">Merluccius polli</name>
    <name type="common">Benguela hake</name>
    <name type="synonym">Merluccius cadenati</name>
    <dbReference type="NCBI Taxonomy" id="89951"/>
    <lineage>
        <taxon>Eukaryota</taxon>
        <taxon>Metazoa</taxon>
        <taxon>Chordata</taxon>
        <taxon>Craniata</taxon>
        <taxon>Vertebrata</taxon>
        <taxon>Euteleostomi</taxon>
        <taxon>Actinopterygii</taxon>
        <taxon>Neopterygii</taxon>
        <taxon>Teleostei</taxon>
        <taxon>Neoteleostei</taxon>
        <taxon>Acanthomorphata</taxon>
        <taxon>Zeiogadaria</taxon>
        <taxon>Gadariae</taxon>
        <taxon>Gadiformes</taxon>
        <taxon>Gadoidei</taxon>
        <taxon>Merlucciidae</taxon>
        <taxon>Merluccius</taxon>
    </lineage>
</organism>
<dbReference type="GO" id="GO:0000781">
    <property type="term" value="C:chromosome, telomeric region"/>
    <property type="evidence" value="ECO:0007669"/>
    <property type="project" value="TreeGrafter"/>
</dbReference>
<dbReference type="InterPro" id="IPR040260">
    <property type="entry name" value="RFA2-like"/>
</dbReference>
<comment type="similarity">
    <text evidence="2">Belongs to the replication factor A protein 2 family.</text>
</comment>
<reference evidence="6" key="1">
    <citation type="journal article" date="2023" name="Front. Mar. Sci.">
        <title>A new Merluccius polli reference genome to investigate the effects of global change in West African waters.</title>
        <authorList>
            <person name="Mateo J.L."/>
            <person name="Blanco-Fernandez C."/>
            <person name="Garcia-Vazquez E."/>
            <person name="Machado-Schiaffino G."/>
        </authorList>
    </citation>
    <scope>NUCLEOTIDE SEQUENCE</scope>
    <source>
        <strain evidence="6">C29</strain>
        <tissue evidence="6">Fin</tissue>
    </source>
</reference>
<dbReference type="GO" id="GO:0035861">
    <property type="term" value="C:site of double-strand break"/>
    <property type="evidence" value="ECO:0007669"/>
    <property type="project" value="TreeGrafter"/>
</dbReference>
<evidence type="ECO:0000256" key="4">
    <source>
        <dbReference type="ARBA" id="ARBA00023242"/>
    </source>
</evidence>
<comment type="caution">
    <text evidence="6">The sequence shown here is derived from an EMBL/GenBank/DDBJ whole genome shotgun (WGS) entry which is preliminary data.</text>
</comment>
<evidence type="ECO:0000313" key="6">
    <source>
        <dbReference type="EMBL" id="KAK0145840.1"/>
    </source>
</evidence>
<dbReference type="GO" id="GO:0006260">
    <property type="term" value="P:DNA replication"/>
    <property type="evidence" value="ECO:0007669"/>
    <property type="project" value="TreeGrafter"/>
</dbReference>
<dbReference type="PANTHER" id="PTHR13989">
    <property type="entry name" value="REPLICATION PROTEIN A-RELATED"/>
    <property type="match status" value="1"/>
</dbReference>
<dbReference type="GO" id="GO:0003697">
    <property type="term" value="F:single-stranded DNA binding"/>
    <property type="evidence" value="ECO:0007669"/>
    <property type="project" value="TreeGrafter"/>
</dbReference>
<sequence>MWDPRGCGLSQAHHGGAQEARITRATLQILPCTVSQLLSGAEVGDSYVIGGREVNQASIVGVVRRCVPFDNHVQYRVDDMTGPPVDVKLWVNTEAVDPVLLCNAGGPGTYVKVLVNVRRSQGQGSLVANSIRRLEDLNEVTSHMLEVVQAHMLPSERADGTPLKAVANEIASYGLSTVQSQVLNVISNCPCKEGISFDGIKRKLDYLSFSTIRRSLEALIKGGNVFMTIDEDHFKSI</sequence>
<keyword evidence="3" id="KW-0238">DNA-binding</keyword>
<proteinExistence type="inferred from homology"/>
<keyword evidence="4" id="KW-0539">Nucleus</keyword>
<dbReference type="SUPFAM" id="SSF46785">
    <property type="entry name" value="Winged helix' DNA-binding domain"/>
    <property type="match status" value="1"/>
</dbReference>
<evidence type="ECO:0000313" key="7">
    <source>
        <dbReference type="Proteomes" id="UP001174136"/>
    </source>
</evidence>
<dbReference type="SUPFAM" id="SSF50249">
    <property type="entry name" value="Nucleic acid-binding proteins"/>
    <property type="match status" value="1"/>
</dbReference>
<dbReference type="EMBL" id="JAOPHQ010002727">
    <property type="protein sequence ID" value="KAK0145840.1"/>
    <property type="molecule type" value="Genomic_DNA"/>
</dbReference>
<dbReference type="GO" id="GO:0006289">
    <property type="term" value="P:nucleotide-excision repair"/>
    <property type="evidence" value="ECO:0007669"/>
    <property type="project" value="TreeGrafter"/>
</dbReference>
<keyword evidence="7" id="KW-1185">Reference proteome</keyword>
<protein>
    <submittedName>
        <fullName evidence="6">Replication protein A subunit</fullName>
    </submittedName>
</protein>
<name>A0AA47MTE9_MERPO</name>
<evidence type="ECO:0000256" key="1">
    <source>
        <dbReference type="ARBA" id="ARBA00004123"/>
    </source>
</evidence>
<gene>
    <name evidence="6" type="primary">RPA2</name>
    <name evidence="6" type="ORF">N1851_015233</name>
</gene>
<dbReference type="Gene3D" id="2.40.50.140">
    <property type="entry name" value="Nucleic acid-binding proteins"/>
    <property type="match status" value="1"/>
</dbReference>
<dbReference type="InterPro" id="IPR036390">
    <property type="entry name" value="WH_DNA-bd_sf"/>
</dbReference>
<dbReference type="InterPro" id="IPR036388">
    <property type="entry name" value="WH-like_DNA-bd_sf"/>
</dbReference>
<dbReference type="Proteomes" id="UP001174136">
    <property type="component" value="Unassembled WGS sequence"/>
</dbReference>
<dbReference type="PANTHER" id="PTHR13989:SF16">
    <property type="entry name" value="REPLICATION PROTEIN A2"/>
    <property type="match status" value="1"/>
</dbReference>
<evidence type="ECO:0000259" key="5">
    <source>
        <dbReference type="Pfam" id="PF08784"/>
    </source>
</evidence>
<evidence type="ECO:0000256" key="2">
    <source>
        <dbReference type="ARBA" id="ARBA00007815"/>
    </source>
</evidence>
<dbReference type="FunFam" id="1.10.10.10:FF:000168">
    <property type="entry name" value="Replication protein A 32 kDa subunit"/>
    <property type="match status" value="1"/>
</dbReference>
<dbReference type="Gene3D" id="1.10.10.10">
    <property type="entry name" value="Winged helix-like DNA-binding domain superfamily/Winged helix DNA-binding domain"/>
    <property type="match status" value="1"/>
</dbReference>
<comment type="subcellular location">
    <subcellularLocation>
        <location evidence="1">Nucleus</location>
    </subcellularLocation>
</comment>
<evidence type="ECO:0000256" key="3">
    <source>
        <dbReference type="ARBA" id="ARBA00023125"/>
    </source>
</evidence>